<gene>
    <name evidence="2" type="ORF">EDD27_8903</name>
</gene>
<feature type="domain" description="AB hydrolase-1" evidence="1">
    <location>
        <begin position="2"/>
        <end position="45"/>
    </location>
</feature>
<keyword evidence="3" id="KW-1185">Reference proteome</keyword>
<dbReference type="AlphaFoldDB" id="A0A438MJF8"/>
<evidence type="ECO:0000313" key="2">
    <source>
        <dbReference type="EMBL" id="RVX46059.1"/>
    </source>
</evidence>
<evidence type="ECO:0000313" key="3">
    <source>
        <dbReference type="Proteomes" id="UP000284824"/>
    </source>
</evidence>
<dbReference type="RefSeq" id="WP_206641917.1">
    <property type="nucleotide sequence ID" value="NZ_SAUN01000001.1"/>
</dbReference>
<protein>
    <recommendedName>
        <fullName evidence="1">AB hydrolase-1 domain-containing protein</fullName>
    </recommendedName>
</protein>
<dbReference type="Proteomes" id="UP000284824">
    <property type="component" value="Unassembled WGS sequence"/>
</dbReference>
<name>A0A438MJF8_9ACTN</name>
<organism evidence="2 3">
    <name type="scientific">Nonomuraea polychroma</name>
    <dbReference type="NCBI Taxonomy" id="46176"/>
    <lineage>
        <taxon>Bacteria</taxon>
        <taxon>Bacillati</taxon>
        <taxon>Actinomycetota</taxon>
        <taxon>Actinomycetes</taxon>
        <taxon>Streptosporangiales</taxon>
        <taxon>Streptosporangiaceae</taxon>
        <taxon>Nonomuraea</taxon>
    </lineage>
</organism>
<dbReference type="GO" id="GO:0003824">
    <property type="term" value="F:catalytic activity"/>
    <property type="evidence" value="ECO:0007669"/>
    <property type="project" value="UniProtKB-ARBA"/>
</dbReference>
<dbReference type="InterPro" id="IPR000073">
    <property type="entry name" value="AB_hydrolase_1"/>
</dbReference>
<comment type="caution">
    <text evidence="2">The sequence shown here is derived from an EMBL/GenBank/DDBJ whole genome shotgun (WGS) entry which is preliminary data.</text>
</comment>
<dbReference type="Pfam" id="PF00561">
    <property type="entry name" value="Abhydrolase_1"/>
    <property type="match status" value="1"/>
</dbReference>
<dbReference type="EMBL" id="SAUN01000001">
    <property type="protein sequence ID" value="RVX46059.1"/>
    <property type="molecule type" value="Genomic_DNA"/>
</dbReference>
<dbReference type="SUPFAM" id="SSF53474">
    <property type="entry name" value="alpha/beta-Hydrolases"/>
    <property type="match status" value="1"/>
</dbReference>
<proteinExistence type="predicted"/>
<dbReference type="Gene3D" id="3.40.50.1820">
    <property type="entry name" value="alpha/beta hydrolase"/>
    <property type="match status" value="1"/>
</dbReference>
<sequence>MDQFADDLAQLLEQLDVRDAVLVGHSTGGGEVVRYLSRHGAGRVAKKSCSVLCRR</sequence>
<evidence type="ECO:0000259" key="1">
    <source>
        <dbReference type="Pfam" id="PF00561"/>
    </source>
</evidence>
<reference evidence="2 3" key="1">
    <citation type="submission" date="2019-01" db="EMBL/GenBank/DDBJ databases">
        <title>Sequencing the genomes of 1000 actinobacteria strains.</title>
        <authorList>
            <person name="Klenk H.-P."/>
        </authorList>
    </citation>
    <scope>NUCLEOTIDE SEQUENCE [LARGE SCALE GENOMIC DNA]</scope>
    <source>
        <strain evidence="2 3">DSM 43925</strain>
    </source>
</reference>
<accession>A0A438MJF8</accession>
<dbReference type="InterPro" id="IPR029058">
    <property type="entry name" value="AB_hydrolase_fold"/>
</dbReference>